<organism evidence="1">
    <name type="scientific">marine sediment metagenome</name>
    <dbReference type="NCBI Taxonomy" id="412755"/>
    <lineage>
        <taxon>unclassified sequences</taxon>
        <taxon>metagenomes</taxon>
        <taxon>ecological metagenomes</taxon>
    </lineage>
</organism>
<name>X1FQ23_9ZZZZ</name>
<reference evidence="1" key="1">
    <citation type="journal article" date="2014" name="Front. Microbiol.">
        <title>High frequency of phylogenetically diverse reductive dehalogenase-homologous genes in deep subseafloor sedimentary metagenomes.</title>
        <authorList>
            <person name="Kawai M."/>
            <person name="Futagami T."/>
            <person name="Toyoda A."/>
            <person name="Takaki Y."/>
            <person name="Nishi S."/>
            <person name="Hori S."/>
            <person name="Arai W."/>
            <person name="Tsubouchi T."/>
            <person name="Morono Y."/>
            <person name="Uchiyama I."/>
            <person name="Ito T."/>
            <person name="Fujiyama A."/>
            <person name="Inagaki F."/>
            <person name="Takami H."/>
        </authorList>
    </citation>
    <scope>NUCLEOTIDE SEQUENCE</scope>
    <source>
        <strain evidence="1">Expedition CK06-06</strain>
    </source>
</reference>
<gene>
    <name evidence="1" type="ORF">S03H2_25666</name>
</gene>
<proteinExistence type="predicted"/>
<protein>
    <submittedName>
        <fullName evidence="1">Uncharacterized protein</fullName>
    </submittedName>
</protein>
<dbReference type="AlphaFoldDB" id="X1FQ23"/>
<accession>X1FQ23</accession>
<evidence type="ECO:0000313" key="1">
    <source>
        <dbReference type="EMBL" id="GAH34620.1"/>
    </source>
</evidence>
<sequence length="70" mass="8193">TLTLGFYYSFHKEKIEDPKYRYLVERKLQEVFGQSYKLKCILVNLKRKVPPQTQSPLIKAALEMGAEISD</sequence>
<dbReference type="EMBL" id="BARU01014599">
    <property type="protein sequence ID" value="GAH34620.1"/>
    <property type="molecule type" value="Genomic_DNA"/>
</dbReference>
<comment type="caution">
    <text evidence="1">The sequence shown here is derived from an EMBL/GenBank/DDBJ whole genome shotgun (WGS) entry which is preliminary data.</text>
</comment>
<feature type="non-terminal residue" evidence="1">
    <location>
        <position position="1"/>
    </location>
</feature>